<name>A0ACB9IJ58_9ASTR</name>
<accession>A0ACB9IJ58</accession>
<protein>
    <submittedName>
        <fullName evidence="1">Uncharacterized protein</fullName>
    </submittedName>
</protein>
<reference evidence="2" key="1">
    <citation type="journal article" date="2022" name="Mol. Ecol. Resour.">
        <title>The genomes of chicory, endive, great burdock and yacon provide insights into Asteraceae palaeo-polyploidization history and plant inulin production.</title>
        <authorList>
            <person name="Fan W."/>
            <person name="Wang S."/>
            <person name="Wang H."/>
            <person name="Wang A."/>
            <person name="Jiang F."/>
            <person name="Liu H."/>
            <person name="Zhao H."/>
            <person name="Xu D."/>
            <person name="Zhang Y."/>
        </authorList>
    </citation>
    <scope>NUCLEOTIDE SEQUENCE [LARGE SCALE GENOMIC DNA]</scope>
    <source>
        <strain evidence="2">cv. Yunnan</strain>
    </source>
</reference>
<gene>
    <name evidence="1" type="ORF">L1987_23762</name>
</gene>
<comment type="caution">
    <text evidence="1">The sequence shown here is derived from an EMBL/GenBank/DDBJ whole genome shotgun (WGS) entry which is preliminary data.</text>
</comment>
<dbReference type="Proteomes" id="UP001056120">
    <property type="component" value="Linkage Group LG08"/>
</dbReference>
<dbReference type="EMBL" id="CM042025">
    <property type="protein sequence ID" value="KAI3807827.1"/>
    <property type="molecule type" value="Genomic_DNA"/>
</dbReference>
<organism evidence="1 2">
    <name type="scientific">Smallanthus sonchifolius</name>
    <dbReference type="NCBI Taxonomy" id="185202"/>
    <lineage>
        <taxon>Eukaryota</taxon>
        <taxon>Viridiplantae</taxon>
        <taxon>Streptophyta</taxon>
        <taxon>Embryophyta</taxon>
        <taxon>Tracheophyta</taxon>
        <taxon>Spermatophyta</taxon>
        <taxon>Magnoliopsida</taxon>
        <taxon>eudicotyledons</taxon>
        <taxon>Gunneridae</taxon>
        <taxon>Pentapetalae</taxon>
        <taxon>asterids</taxon>
        <taxon>campanulids</taxon>
        <taxon>Asterales</taxon>
        <taxon>Asteraceae</taxon>
        <taxon>Asteroideae</taxon>
        <taxon>Heliantheae alliance</taxon>
        <taxon>Millerieae</taxon>
        <taxon>Smallanthus</taxon>
    </lineage>
</organism>
<evidence type="ECO:0000313" key="1">
    <source>
        <dbReference type="EMBL" id="KAI3807827.1"/>
    </source>
</evidence>
<keyword evidence="2" id="KW-1185">Reference proteome</keyword>
<proteinExistence type="predicted"/>
<evidence type="ECO:0000313" key="2">
    <source>
        <dbReference type="Proteomes" id="UP001056120"/>
    </source>
</evidence>
<reference evidence="1 2" key="2">
    <citation type="journal article" date="2022" name="Mol. Ecol. Resour.">
        <title>The genomes of chicory, endive, great burdock and yacon provide insights into Asteraceae paleo-polyploidization history and plant inulin production.</title>
        <authorList>
            <person name="Fan W."/>
            <person name="Wang S."/>
            <person name="Wang H."/>
            <person name="Wang A."/>
            <person name="Jiang F."/>
            <person name="Liu H."/>
            <person name="Zhao H."/>
            <person name="Xu D."/>
            <person name="Zhang Y."/>
        </authorList>
    </citation>
    <scope>NUCLEOTIDE SEQUENCE [LARGE SCALE GENOMIC DNA]</scope>
    <source>
        <strain evidence="2">cv. Yunnan</strain>
        <tissue evidence="1">Leaves</tissue>
    </source>
</reference>
<sequence>MDAIIRSKDVAADSVKAIRKKLIPADNLKQSVENSLLLMIKLMTCAQQLEAAMYSTSAVEVETHVCFLHCHEISLPPRN</sequence>